<sequence length="45" mass="5290">MLMRTICPLIMECFVHQSRSLWFPTTARGGLTIWKLRHCSRARGQ</sequence>
<protein>
    <submittedName>
        <fullName evidence="1">Uncharacterized protein</fullName>
    </submittedName>
</protein>
<gene>
    <name evidence="1" type="ORF">SPARVUS_LOCUS1567460</name>
</gene>
<evidence type="ECO:0000313" key="2">
    <source>
        <dbReference type="Proteomes" id="UP001162483"/>
    </source>
</evidence>
<comment type="caution">
    <text evidence="1">The sequence shown here is derived from an EMBL/GenBank/DDBJ whole genome shotgun (WGS) entry which is preliminary data.</text>
</comment>
<proteinExistence type="predicted"/>
<name>A0ABN9AWK8_9NEOB</name>
<keyword evidence="2" id="KW-1185">Reference proteome</keyword>
<organism evidence="1 2">
    <name type="scientific">Staurois parvus</name>
    <dbReference type="NCBI Taxonomy" id="386267"/>
    <lineage>
        <taxon>Eukaryota</taxon>
        <taxon>Metazoa</taxon>
        <taxon>Chordata</taxon>
        <taxon>Craniata</taxon>
        <taxon>Vertebrata</taxon>
        <taxon>Euteleostomi</taxon>
        <taxon>Amphibia</taxon>
        <taxon>Batrachia</taxon>
        <taxon>Anura</taxon>
        <taxon>Neobatrachia</taxon>
        <taxon>Ranoidea</taxon>
        <taxon>Ranidae</taxon>
        <taxon>Staurois</taxon>
    </lineage>
</organism>
<dbReference type="Proteomes" id="UP001162483">
    <property type="component" value="Unassembled WGS sequence"/>
</dbReference>
<accession>A0ABN9AWK8</accession>
<reference evidence="1" key="1">
    <citation type="submission" date="2023-05" db="EMBL/GenBank/DDBJ databases">
        <authorList>
            <person name="Stuckert A."/>
        </authorList>
    </citation>
    <scope>NUCLEOTIDE SEQUENCE</scope>
</reference>
<dbReference type="EMBL" id="CATNWA010001141">
    <property type="protein sequence ID" value="CAI9539240.1"/>
    <property type="molecule type" value="Genomic_DNA"/>
</dbReference>
<evidence type="ECO:0000313" key="1">
    <source>
        <dbReference type="EMBL" id="CAI9539240.1"/>
    </source>
</evidence>